<feature type="transmembrane region" description="Helical" evidence="1">
    <location>
        <begin position="177"/>
        <end position="202"/>
    </location>
</feature>
<comment type="caution">
    <text evidence="2">The sequence shown here is derived from an EMBL/GenBank/DDBJ whole genome shotgun (WGS) entry which is preliminary data.</text>
</comment>
<reference evidence="3" key="1">
    <citation type="journal article" date="2019" name="Int. J. Syst. Evol. Microbiol.">
        <title>The Global Catalogue of Microorganisms (GCM) 10K type strain sequencing project: providing services to taxonomists for standard genome sequencing and annotation.</title>
        <authorList>
            <consortium name="The Broad Institute Genomics Platform"/>
            <consortium name="The Broad Institute Genome Sequencing Center for Infectious Disease"/>
            <person name="Wu L."/>
            <person name="Ma J."/>
        </authorList>
    </citation>
    <scope>NUCLEOTIDE SEQUENCE [LARGE SCALE GENOMIC DNA]</scope>
    <source>
        <strain evidence="3">CGMCC 4.7152</strain>
    </source>
</reference>
<feature type="transmembrane region" description="Helical" evidence="1">
    <location>
        <begin position="134"/>
        <end position="157"/>
    </location>
</feature>
<feature type="transmembrane region" description="Helical" evidence="1">
    <location>
        <begin position="209"/>
        <end position="228"/>
    </location>
</feature>
<keyword evidence="1" id="KW-0812">Transmembrane</keyword>
<evidence type="ECO:0000313" key="2">
    <source>
        <dbReference type="EMBL" id="MFC5003408.1"/>
    </source>
</evidence>
<feature type="transmembrane region" description="Helical" evidence="1">
    <location>
        <begin position="322"/>
        <end position="345"/>
    </location>
</feature>
<sequence>MSLVTDAPVTASRREGPGPTAGLVWLTWRQHRSAIIGTLVLAAVVAGWMTYLSIEMTDLWHQCHNLRCPDYSPQDLRLSARPFGLFRQASYAERLVQYMPLLVGMFIGVPVLSREHEQRTLLLAWSQDISPARWLWTRIGLLALFVAAVTGVVAGVSDHLEHVGTRVGQEDLFRYEAVLATGWLPVMISACWFAVGVALGAALRRTLPAVFGVIGGFIGLMLFVQARFPTLRRPLGAYRQIDAPVDDLLRDNALLVSGGIIRTGAGDQPSGLFDASRHPLTSGELERLCPSSVDVQADLSCFADHHLQRYLQYQPGSRIPEFHLILGTGYLALAVVALLSVWLLVRRTNLTAG</sequence>
<evidence type="ECO:0000256" key="1">
    <source>
        <dbReference type="SAM" id="Phobius"/>
    </source>
</evidence>
<keyword evidence="1" id="KW-1133">Transmembrane helix</keyword>
<dbReference type="RefSeq" id="WP_380122400.1">
    <property type="nucleotide sequence ID" value="NZ_JBHSIU010000053.1"/>
</dbReference>
<proteinExistence type="predicted"/>
<name>A0ABV9W7Z7_9ACTN</name>
<gene>
    <name evidence="2" type="ORF">ACFPIJ_37010</name>
</gene>
<dbReference type="EMBL" id="JBHSIU010000053">
    <property type="protein sequence ID" value="MFC5003408.1"/>
    <property type="molecule type" value="Genomic_DNA"/>
</dbReference>
<protein>
    <submittedName>
        <fullName evidence="2">ABC transporter permease</fullName>
    </submittedName>
</protein>
<accession>A0ABV9W7Z7</accession>
<evidence type="ECO:0000313" key="3">
    <source>
        <dbReference type="Proteomes" id="UP001595912"/>
    </source>
</evidence>
<feature type="transmembrane region" description="Helical" evidence="1">
    <location>
        <begin position="34"/>
        <end position="54"/>
    </location>
</feature>
<dbReference type="Proteomes" id="UP001595912">
    <property type="component" value="Unassembled WGS sequence"/>
</dbReference>
<keyword evidence="3" id="KW-1185">Reference proteome</keyword>
<feature type="transmembrane region" description="Helical" evidence="1">
    <location>
        <begin position="95"/>
        <end position="113"/>
    </location>
</feature>
<organism evidence="2 3">
    <name type="scientific">Dactylosporangium cerinum</name>
    <dbReference type="NCBI Taxonomy" id="1434730"/>
    <lineage>
        <taxon>Bacteria</taxon>
        <taxon>Bacillati</taxon>
        <taxon>Actinomycetota</taxon>
        <taxon>Actinomycetes</taxon>
        <taxon>Micromonosporales</taxon>
        <taxon>Micromonosporaceae</taxon>
        <taxon>Dactylosporangium</taxon>
    </lineage>
</organism>
<keyword evidence="1" id="KW-0472">Membrane</keyword>